<reference evidence="5 6" key="1">
    <citation type="submission" date="2018-05" db="EMBL/GenBank/DDBJ databases">
        <title>Chitinophaga sp. K3CV102501T nov., isolated from isolated from a monsoon evergreen broad-leaved forest soil.</title>
        <authorList>
            <person name="Lv Y."/>
        </authorList>
    </citation>
    <scope>NUCLEOTIDE SEQUENCE [LARGE SCALE GENOMIC DNA]</scope>
    <source>
        <strain evidence="5 6">GDMCC 1.1325</strain>
    </source>
</reference>
<dbReference type="CDD" id="cd00542">
    <property type="entry name" value="Ntn_PVA"/>
    <property type="match status" value="1"/>
</dbReference>
<dbReference type="PANTHER" id="PTHR35527">
    <property type="entry name" value="CHOLOYLGLYCINE HYDROLASE"/>
    <property type="match status" value="1"/>
</dbReference>
<dbReference type="OrthoDB" id="1265391at2"/>
<dbReference type="InterPro" id="IPR029132">
    <property type="entry name" value="CBAH/NAAA_C"/>
</dbReference>
<name>A0A365XU37_9BACT</name>
<evidence type="ECO:0000313" key="6">
    <source>
        <dbReference type="Proteomes" id="UP000253410"/>
    </source>
</evidence>
<gene>
    <name evidence="5" type="ORF">DF182_21395</name>
</gene>
<dbReference type="InterPro" id="IPR029055">
    <property type="entry name" value="Ntn_hydrolases_N"/>
</dbReference>
<dbReference type="Pfam" id="PF02275">
    <property type="entry name" value="CBAH"/>
    <property type="match status" value="1"/>
</dbReference>
<keyword evidence="3" id="KW-0732">Signal</keyword>
<organism evidence="5 6">
    <name type="scientific">Chitinophaga flava</name>
    <dbReference type="NCBI Taxonomy" id="2259036"/>
    <lineage>
        <taxon>Bacteria</taxon>
        <taxon>Pseudomonadati</taxon>
        <taxon>Bacteroidota</taxon>
        <taxon>Chitinophagia</taxon>
        <taxon>Chitinophagales</taxon>
        <taxon>Chitinophagaceae</taxon>
        <taxon>Chitinophaga</taxon>
    </lineage>
</organism>
<dbReference type="AlphaFoldDB" id="A0A365XU37"/>
<protein>
    <submittedName>
        <fullName evidence="5">Choloylglycine hydrolase</fullName>
    </submittedName>
</protein>
<evidence type="ECO:0000256" key="1">
    <source>
        <dbReference type="ARBA" id="ARBA00006625"/>
    </source>
</evidence>
<evidence type="ECO:0000259" key="4">
    <source>
        <dbReference type="Pfam" id="PF02275"/>
    </source>
</evidence>
<feature type="domain" description="Choloylglycine hydrolase/NAAA C-terminal" evidence="4">
    <location>
        <begin position="26"/>
        <end position="338"/>
    </location>
</feature>
<dbReference type="EMBL" id="QFFJ01000002">
    <property type="protein sequence ID" value="RBL89095.1"/>
    <property type="molecule type" value="Genomic_DNA"/>
</dbReference>
<feature type="chain" id="PRO_5016825614" evidence="3">
    <location>
        <begin position="26"/>
        <end position="359"/>
    </location>
</feature>
<keyword evidence="6" id="KW-1185">Reference proteome</keyword>
<sequence length="359" mass="39658">MKIRFIIPLTLLFLTQVLFCSHVNACTGIFLKAGDGAFVCARTMEYSVDLESQVIIFPRNYPFNAVSPDGGNKGLSWKTKYAMVGINALGKDALAEGMNEKGLSVGLFYFTGYAGYMDVPAKKIGKSISATDVSAWLLSSFTTVDEVKKAVDSGILINKGIPLYINGGIPFPLHYKVHDAQGKSLVIECVGGKLYTYNNPLGVLTNSPTFDWHMTNLRNYVNLKPTNASLVKMTGDGQNMGNSSGLMGLPGDFTAPSRFIRAVAYTQSMEPSLNAYEAVTQAFHILNSFDIPKGVIRNASLPRNNEYTLWTSASDLKNKRFYFHTFYNRTPHVIDLMKYVNTNKVLTFPMDAPEELVQN</sequence>
<accession>A0A365XU37</accession>
<comment type="caution">
    <text evidence="5">The sequence shown here is derived from an EMBL/GenBank/DDBJ whole genome shotgun (WGS) entry which is preliminary data.</text>
</comment>
<dbReference type="Proteomes" id="UP000253410">
    <property type="component" value="Unassembled WGS sequence"/>
</dbReference>
<comment type="similarity">
    <text evidence="1">Belongs to the peptidase C59 family.</text>
</comment>
<evidence type="ECO:0000256" key="3">
    <source>
        <dbReference type="SAM" id="SignalP"/>
    </source>
</evidence>
<dbReference type="InterPro" id="IPR052193">
    <property type="entry name" value="Peptidase_C59"/>
</dbReference>
<evidence type="ECO:0000256" key="2">
    <source>
        <dbReference type="ARBA" id="ARBA00022801"/>
    </source>
</evidence>
<proteinExistence type="inferred from homology"/>
<evidence type="ECO:0000313" key="5">
    <source>
        <dbReference type="EMBL" id="RBL89095.1"/>
    </source>
</evidence>
<dbReference type="SUPFAM" id="SSF56235">
    <property type="entry name" value="N-terminal nucleophile aminohydrolases (Ntn hydrolases)"/>
    <property type="match status" value="1"/>
</dbReference>
<feature type="signal peptide" evidence="3">
    <location>
        <begin position="1"/>
        <end position="25"/>
    </location>
</feature>
<dbReference type="Gene3D" id="3.60.60.10">
    <property type="entry name" value="Penicillin V Acylase, Chain A"/>
    <property type="match status" value="1"/>
</dbReference>
<dbReference type="GO" id="GO:0016787">
    <property type="term" value="F:hydrolase activity"/>
    <property type="evidence" value="ECO:0007669"/>
    <property type="project" value="UniProtKB-KW"/>
</dbReference>
<dbReference type="PANTHER" id="PTHR35527:SF2">
    <property type="entry name" value="HYDROLASE"/>
    <property type="match status" value="1"/>
</dbReference>
<keyword evidence="2 5" id="KW-0378">Hydrolase</keyword>
<dbReference type="RefSeq" id="WP_113617839.1">
    <property type="nucleotide sequence ID" value="NZ_QFFJ01000002.1"/>
</dbReference>